<evidence type="ECO:0000256" key="1">
    <source>
        <dbReference type="ARBA" id="ARBA00023015"/>
    </source>
</evidence>
<evidence type="ECO:0000256" key="2">
    <source>
        <dbReference type="ARBA" id="ARBA00023125"/>
    </source>
</evidence>
<keyword evidence="2" id="KW-0238">DNA-binding</keyword>
<evidence type="ECO:0000256" key="3">
    <source>
        <dbReference type="ARBA" id="ARBA00023163"/>
    </source>
</evidence>
<dbReference type="Gene3D" id="1.20.120.530">
    <property type="entry name" value="GntR ligand-binding domain-like"/>
    <property type="match status" value="1"/>
</dbReference>
<dbReference type="EMBL" id="SUNH01000035">
    <property type="protein sequence ID" value="TJZ80511.1"/>
    <property type="molecule type" value="Genomic_DNA"/>
</dbReference>
<dbReference type="PRINTS" id="PR00035">
    <property type="entry name" value="HTHGNTR"/>
</dbReference>
<dbReference type="InterPro" id="IPR000524">
    <property type="entry name" value="Tscrpt_reg_HTH_GntR"/>
</dbReference>
<dbReference type="RefSeq" id="WP_136858046.1">
    <property type="nucleotide sequence ID" value="NZ_SUNH01000035.1"/>
</dbReference>
<dbReference type="OrthoDB" id="9028214at2"/>
<dbReference type="GO" id="GO:0003700">
    <property type="term" value="F:DNA-binding transcription factor activity"/>
    <property type="evidence" value="ECO:0007669"/>
    <property type="project" value="InterPro"/>
</dbReference>
<dbReference type="Pfam" id="PF07729">
    <property type="entry name" value="FCD"/>
    <property type="match status" value="1"/>
</dbReference>
<reference evidence="5 6" key="1">
    <citation type="submission" date="2019-04" db="EMBL/GenBank/DDBJ databases">
        <authorList>
            <person name="Li J."/>
        </authorList>
    </citation>
    <scope>NUCLEOTIDE SEQUENCE [LARGE SCALE GENOMIC DNA]</scope>
    <source>
        <strain evidence="5 6">CCTCC AB2016182</strain>
    </source>
</reference>
<dbReference type="CDD" id="cd07377">
    <property type="entry name" value="WHTH_GntR"/>
    <property type="match status" value="1"/>
</dbReference>
<accession>A0A4U0QG36</accession>
<dbReference type="InterPro" id="IPR011711">
    <property type="entry name" value="GntR_C"/>
</dbReference>
<dbReference type="InterPro" id="IPR008920">
    <property type="entry name" value="TF_FadR/GntR_C"/>
</dbReference>
<dbReference type="SUPFAM" id="SSF48008">
    <property type="entry name" value="GntR ligand-binding domain-like"/>
    <property type="match status" value="1"/>
</dbReference>
<evidence type="ECO:0000259" key="4">
    <source>
        <dbReference type="PROSITE" id="PS50949"/>
    </source>
</evidence>
<dbReference type="SMART" id="SM00345">
    <property type="entry name" value="HTH_GNTR"/>
    <property type="match status" value="1"/>
</dbReference>
<dbReference type="Pfam" id="PF00392">
    <property type="entry name" value="GntR"/>
    <property type="match status" value="1"/>
</dbReference>
<name>A0A4U0QG36_9RHOB</name>
<organism evidence="5 6">
    <name type="scientific">Paracoccus hibiscisoli</name>
    <dbReference type="NCBI Taxonomy" id="2023261"/>
    <lineage>
        <taxon>Bacteria</taxon>
        <taxon>Pseudomonadati</taxon>
        <taxon>Pseudomonadota</taxon>
        <taxon>Alphaproteobacteria</taxon>
        <taxon>Rhodobacterales</taxon>
        <taxon>Paracoccaceae</taxon>
        <taxon>Paracoccus</taxon>
    </lineage>
</organism>
<dbReference type="PROSITE" id="PS50949">
    <property type="entry name" value="HTH_GNTR"/>
    <property type="match status" value="1"/>
</dbReference>
<dbReference type="InterPro" id="IPR036388">
    <property type="entry name" value="WH-like_DNA-bd_sf"/>
</dbReference>
<dbReference type="GO" id="GO:0003677">
    <property type="term" value="F:DNA binding"/>
    <property type="evidence" value="ECO:0007669"/>
    <property type="project" value="UniProtKB-KW"/>
</dbReference>
<evidence type="ECO:0000313" key="6">
    <source>
        <dbReference type="Proteomes" id="UP000306223"/>
    </source>
</evidence>
<dbReference type="Gene3D" id="1.10.10.10">
    <property type="entry name" value="Winged helix-like DNA-binding domain superfamily/Winged helix DNA-binding domain"/>
    <property type="match status" value="1"/>
</dbReference>
<dbReference type="SUPFAM" id="SSF46785">
    <property type="entry name" value="Winged helix' DNA-binding domain"/>
    <property type="match status" value="1"/>
</dbReference>
<evidence type="ECO:0000313" key="5">
    <source>
        <dbReference type="EMBL" id="TJZ80511.1"/>
    </source>
</evidence>
<dbReference type="Proteomes" id="UP000306223">
    <property type="component" value="Unassembled WGS sequence"/>
</dbReference>
<keyword evidence="3" id="KW-0804">Transcription</keyword>
<gene>
    <name evidence="5" type="ORF">FA740_17235</name>
</gene>
<keyword evidence="1" id="KW-0805">Transcription regulation</keyword>
<proteinExistence type="predicted"/>
<dbReference type="PANTHER" id="PTHR43537">
    <property type="entry name" value="TRANSCRIPTIONAL REGULATOR, GNTR FAMILY"/>
    <property type="match status" value="1"/>
</dbReference>
<sequence length="242" mass="26782">MKATQQKSRPSFADHVYNTLYGRISNGDYPPDEKLPPETALAAEIGVSRPVLRDALERLRAEGLIVSRQGAGNFVRPHQSRTLGYGRIETIADIQRCYEFRLTIEPQAARFAAERRNEEALANLSHALDLMRTATGSMLHREDADFTFHIAVANAANNTFFEATLRALHEQISAGMKMHGQSLLREGAPGLERVLHEHQGIFDAILASDGEAAASRMTAHVRHSQDRLFGGASIDLRMPAKN</sequence>
<feature type="domain" description="HTH gntR-type" evidence="4">
    <location>
        <begin position="10"/>
        <end position="78"/>
    </location>
</feature>
<keyword evidence="6" id="KW-1185">Reference proteome</keyword>
<protein>
    <submittedName>
        <fullName evidence="5">FadR family transcriptional regulator</fullName>
    </submittedName>
</protein>
<dbReference type="PANTHER" id="PTHR43537:SF44">
    <property type="entry name" value="GNTR FAMILY REGULATORY PROTEIN"/>
    <property type="match status" value="1"/>
</dbReference>
<dbReference type="AlphaFoldDB" id="A0A4U0QG36"/>
<dbReference type="InterPro" id="IPR036390">
    <property type="entry name" value="WH_DNA-bd_sf"/>
</dbReference>
<comment type="caution">
    <text evidence="5">The sequence shown here is derived from an EMBL/GenBank/DDBJ whole genome shotgun (WGS) entry which is preliminary data.</text>
</comment>
<dbReference type="SMART" id="SM00895">
    <property type="entry name" value="FCD"/>
    <property type="match status" value="1"/>
</dbReference>